<protein>
    <recommendedName>
        <fullName evidence="16">Lariat debranching enzyme C-terminal domain-containing protein</fullName>
    </recommendedName>
</protein>
<dbReference type="Pfam" id="PF18800">
    <property type="entry name" value="Atthog"/>
    <property type="match status" value="1"/>
</dbReference>
<comment type="cofactor">
    <cofactor evidence="3">
        <name>Fe(2+)</name>
        <dbReference type="ChEBI" id="CHEBI:29033"/>
    </cofactor>
</comment>
<evidence type="ECO:0000256" key="8">
    <source>
        <dbReference type="ARBA" id="ARBA00022801"/>
    </source>
</evidence>
<gene>
    <name evidence="17" type="ORF">PUN28_010359</name>
</gene>
<feature type="transmembrane region" description="Helical" evidence="15">
    <location>
        <begin position="579"/>
        <end position="598"/>
    </location>
</feature>
<dbReference type="InterPro" id="IPR004843">
    <property type="entry name" value="Calcineurin-like_PHP"/>
</dbReference>
<sequence>MRIAVEGCAHGELDIIYDTIQEIERIDGRKIDLLICCGDFQATRNLSDLKCMAVSDKYRDMCTFYKYYSGEKKAPVLTIFIGGNHEASNYLQELPYGGWVAPNIYYLGYAGVVQVAGIRIAGLSGIYKSQHWMQGRYEKPPYTDSTIRSVYHIRNLEVFRLKQLSGKIDIFLSHDWPAGVTKYGDEDTLLKRKPFFKDDIESNTLGSPPCMELLERLYPSYWFSAHLHCKFAALVPEKGGTRVTKFLALDKCLPKRKFLQVLEVRSQEDSSVQLSYDLEWLTILYLTNHLLSVKSSIHYMPGQYGAGRWTYTPTAKEKQTVYEKFGSDLRIPLNFTQTVKPYDPCDTNTRIERPQLQINDQTTRFCQILSIDDPSTLLQIIANSSKDNSRSSEVSMETSGEYASDSMDISFEEKNVFSSTFEENLSNKYFIDSSPTNPKSDGDESDNVDTSKSTLDETADSSTTFTDPATIDDSDTKLGLMWSCMTLYNRPQICFKSQLGTEWMMALVFIFIGCILITSTIILLVISHWDRTVIPFARWVGFGAMVLFCHAAVIFPMGFHIDQIGGQPYQLPNSHQVGIAYILFVLALWITVMSELFAGKVCLPHF</sequence>
<dbReference type="PANTHER" id="PTHR12849:SF0">
    <property type="entry name" value="LARIAT DEBRANCHING ENZYME"/>
    <property type="match status" value="1"/>
</dbReference>
<evidence type="ECO:0000256" key="15">
    <source>
        <dbReference type="SAM" id="Phobius"/>
    </source>
</evidence>
<evidence type="ECO:0000256" key="9">
    <source>
        <dbReference type="ARBA" id="ARBA00022833"/>
    </source>
</evidence>
<proteinExistence type="inferred from homology"/>
<evidence type="ECO:0000256" key="5">
    <source>
        <dbReference type="ARBA" id="ARBA00006045"/>
    </source>
</evidence>
<dbReference type="GO" id="GO:0000398">
    <property type="term" value="P:mRNA splicing, via spliceosome"/>
    <property type="evidence" value="ECO:0007669"/>
    <property type="project" value="TreeGrafter"/>
</dbReference>
<comment type="cofactor">
    <cofactor evidence="1">
        <name>Mn(2+)</name>
        <dbReference type="ChEBI" id="CHEBI:29035"/>
    </cofactor>
</comment>
<dbReference type="EMBL" id="JADYXP020000009">
    <property type="protein sequence ID" value="KAL0117481.1"/>
    <property type="molecule type" value="Genomic_DNA"/>
</dbReference>
<keyword evidence="9" id="KW-0862">Zinc</keyword>
<feature type="region of interest" description="Disordered" evidence="14">
    <location>
        <begin position="432"/>
        <end position="467"/>
    </location>
</feature>
<dbReference type="PANTHER" id="PTHR12849">
    <property type="entry name" value="RNA LARIAT DEBRANCHING ENZYME"/>
    <property type="match status" value="1"/>
</dbReference>
<feature type="transmembrane region" description="Helical" evidence="15">
    <location>
        <begin position="539"/>
        <end position="559"/>
    </location>
</feature>
<evidence type="ECO:0000256" key="3">
    <source>
        <dbReference type="ARBA" id="ARBA00001954"/>
    </source>
</evidence>
<keyword evidence="15" id="KW-0472">Membrane</keyword>
<reference evidence="17 18" key="1">
    <citation type="submission" date="2023-03" db="EMBL/GenBank/DDBJ databases">
        <title>High recombination rates correlate with genetic variation in Cardiocondyla obscurior ants.</title>
        <authorList>
            <person name="Errbii M."/>
        </authorList>
    </citation>
    <scope>NUCLEOTIDE SEQUENCE [LARGE SCALE GENOMIC DNA]</scope>
    <source>
        <strain evidence="17">Alpha-2009</strain>
        <tissue evidence="17">Whole body</tissue>
    </source>
</reference>
<dbReference type="GO" id="GO:0005634">
    <property type="term" value="C:nucleus"/>
    <property type="evidence" value="ECO:0007669"/>
    <property type="project" value="UniProtKB-SubCell"/>
</dbReference>
<dbReference type="GO" id="GO:0046872">
    <property type="term" value="F:metal ion binding"/>
    <property type="evidence" value="ECO:0007669"/>
    <property type="project" value="UniProtKB-KW"/>
</dbReference>
<keyword evidence="18" id="KW-1185">Reference proteome</keyword>
<comment type="subcellular location">
    <subcellularLocation>
        <location evidence="4">Nucleus</location>
    </subcellularLocation>
</comment>
<dbReference type="AlphaFoldDB" id="A0AAW2FU36"/>
<accession>A0AAW2FU36</accession>
<keyword evidence="7" id="KW-0479">Metal-binding</keyword>
<keyword evidence="10" id="KW-0408">Iron</keyword>
<evidence type="ECO:0000256" key="13">
    <source>
        <dbReference type="ARBA" id="ARBA00058627"/>
    </source>
</evidence>
<dbReference type="GO" id="GO:0008419">
    <property type="term" value="F:RNA lariat debranching enzyme activity"/>
    <property type="evidence" value="ECO:0007669"/>
    <property type="project" value="TreeGrafter"/>
</dbReference>
<dbReference type="Pfam" id="PF05011">
    <property type="entry name" value="DBR1"/>
    <property type="match status" value="1"/>
</dbReference>
<evidence type="ECO:0000313" key="17">
    <source>
        <dbReference type="EMBL" id="KAL0117481.1"/>
    </source>
</evidence>
<dbReference type="Pfam" id="PF00149">
    <property type="entry name" value="Metallophos"/>
    <property type="match status" value="1"/>
</dbReference>
<keyword evidence="6" id="KW-0507">mRNA processing</keyword>
<name>A0AAW2FU36_9HYME</name>
<keyword evidence="8" id="KW-0378">Hydrolase</keyword>
<evidence type="ECO:0000259" key="16">
    <source>
        <dbReference type="SMART" id="SM01124"/>
    </source>
</evidence>
<evidence type="ECO:0000256" key="2">
    <source>
        <dbReference type="ARBA" id="ARBA00001947"/>
    </source>
</evidence>
<organism evidence="17 18">
    <name type="scientific">Cardiocondyla obscurior</name>
    <dbReference type="NCBI Taxonomy" id="286306"/>
    <lineage>
        <taxon>Eukaryota</taxon>
        <taxon>Metazoa</taxon>
        <taxon>Ecdysozoa</taxon>
        <taxon>Arthropoda</taxon>
        <taxon>Hexapoda</taxon>
        <taxon>Insecta</taxon>
        <taxon>Pterygota</taxon>
        <taxon>Neoptera</taxon>
        <taxon>Endopterygota</taxon>
        <taxon>Hymenoptera</taxon>
        <taxon>Apocrita</taxon>
        <taxon>Aculeata</taxon>
        <taxon>Formicoidea</taxon>
        <taxon>Formicidae</taxon>
        <taxon>Myrmicinae</taxon>
        <taxon>Cardiocondyla</taxon>
    </lineage>
</organism>
<feature type="transmembrane region" description="Helical" evidence="15">
    <location>
        <begin position="503"/>
        <end position="527"/>
    </location>
</feature>
<feature type="domain" description="Lariat debranching enzyme C-terminal" evidence="16">
    <location>
        <begin position="235"/>
        <end position="375"/>
    </location>
</feature>
<dbReference type="SUPFAM" id="SSF56300">
    <property type="entry name" value="Metallo-dependent phosphatases"/>
    <property type="match status" value="1"/>
</dbReference>
<evidence type="ECO:0000256" key="11">
    <source>
        <dbReference type="ARBA" id="ARBA00023211"/>
    </source>
</evidence>
<comment type="caution">
    <text evidence="17">The sequence shown here is derived from an EMBL/GenBank/DDBJ whole genome shotgun (WGS) entry which is preliminary data.</text>
</comment>
<evidence type="ECO:0000256" key="4">
    <source>
        <dbReference type="ARBA" id="ARBA00004123"/>
    </source>
</evidence>
<evidence type="ECO:0000256" key="10">
    <source>
        <dbReference type="ARBA" id="ARBA00023004"/>
    </source>
</evidence>
<dbReference type="Proteomes" id="UP001430953">
    <property type="component" value="Unassembled WGS sequence"/>
</dbReference>
<dbReference type="Gene3D" id="3.60.21.10">
    <property type="match status" value="1"/>
</dbReference>
<dbReference type="SMART" id="SM01124">
    <property type="entry name" value="DBR1"/>
    <property type="match status" value="1"/>
</dbReference>
<dbReference type="CDD" id="cd00844">
    <property type="entry name" value="MPP_Dbr1_N"/>
    <property type="match status" value="1"/>
</dbReference>
<comment type="similarity">
    <text evidence="5">Belongs to the lariat debranching enzyme family.</text>
</comment>
<evidence type="ECO:0000256" key="1">
    <source>
        <dbReference type="ARBA" id="ARBA00001936"/>
    </source>
</evidence>
<dbReference type="FunFam" id="3.60.21.10:FF:000035">
    <property type="entry name" value="Lariat debranching enzyme"/>
    <property type="match status" value="1"/>
</dbReference>
<dbReference type="InterPro" id="IPR029052">
    <property type="entry name" value="Metallo-depent_PP-like"/>
</dbReference>
<dbReference type="InterPro" id="IPR007708">
    <property type="entry name" value="DBR1_C"/>
</dbReference>
<keyword evidence="12" id="KW-0539">Nucleus</keyword>
<comment type="function">
    <text evidence="13">Cleaves the 2'-5' phosphodiester linkage at the branch point of lariat intron pre-mRNAs after splicing and converts them into linear molecules that are subsequently degraded. It thereby facilitates ribonucleotide turnover.</text>
</comment>
<evidence type="ECO:0000313" key="18">
    <source>
        <dbReference type="Proteomes" id="UP001430953"/>
    </source>
</evidence>
<evidence type="ECO:0000256" key="14">
    <source>
        <dbReference type="SAM" id="MobiDB-lite"/>
    </source>
</evidence>
<evidence type="ECO:0000256" key="12">
    <source>
        <dbReference type="ARBA" id="ARBA00023242"/>
    </source>
</evidence>
<keyword evidence="11" id="KW-0464">Manganese</keyword>
<evidence type="ECO:0000256" key="7">
    <source>
        <dbReference type="ARBA" id="ARBA00022723"/>
    </source>
</evidence>
<dbReference type="InterPro" id="IPR041816">
    <property type="entry name" value="Dbr1_N"/>
</dbReference>
<dbReference type="InterPro" id="IPR037663">
    <property type="entry name" value="Mosmo"/>
</dbReference>
<comment type="cofactor">
    <cofactor evidence="2">
        <name>Zn(2+)</name>
        <dbReference type="ChEBI" id="CHEBI:29105"/>
    </cofactor>
</comment>
<keyword evidence="15" id="KW-0812">Transmembrane</keyword>
<keyword evidence="15" id="KW-1133">Transmembrane helix</keyword>
<evidence type="ECO:0000256" key="6">
    <source>
        <dbReference type="ARBA" id="ARBA00022664"/>
    </source>
</evidence>